<evidence type="ECO:0000256" key="1">
    <source>
        <dbReference type="SAM" id="SignalP"/>
    </source>
</evidence>
<sequence length="237" mass="26216">MKKPALPGLTAAFLLATLSSLSAQSTRQVAFRTLCLQYVDDLKSALAPVKKADAAEVRLFTGGFSPVYTGQFQGGTAALFVDDPSAKEGKRPIAQGKLGSSDRQLFLILPDPQKKLPYRIYCMDDDTASFPMGTVRFLNLAPYEARLELAGAKMPEVKPGGSKTYPRVTAIDEWKMYQARIEFKKPDGSWATISSPSWKSSVRKRDLVIPTIDPATKRPKIYNYQDIPPWLEAPPEE</sequence>
<accession>A0ABP9UVD7</accession>
<dbReference type="EMBL" id="BAABRI010000031">
    <property type="protein sequence ID" value="GAA5484671.1"/>
    <property type="molecule type" value="Genomic_DNA"/>
</dbReference>
<organism evidence="2 3">
    <name type="scientific">Haloferula sargassicola</name>
    <dbReference type="NCBI Taxonomy" id="490096"/>
    <lineage>
        <taxon>Bacteria</taxon>
        <taxon>Pseudomonadati</taxon>
        <taxon>Verrucomicrobiota</taxon>
        <taxon>Verrucomicrobiia</taxon>
        <taxon>Verrucomicrobiales</taxon>
        <taxon>Verrucomicrobiaceae</taxon>
        <taxon>Haloferula</taxon>
    </lineage>
</organism>
<comment type="caution">
    <text evidence="2">The sequence shown here is derived from an EMBL/GenBank/DDBJ whole genome shotgun (WGS) entry which is preliminary data.</text>
</comment>
<evidence type="ECO:0000313" key="3">
    <source>
        <dbReference type="Proteomes" id="UP001476282"/>
    </source>
</evidence>
<dbReference type="RefSeq" id="WP_353568778.1">
    <property type="nucleotide sequence ID" value="NZ_BAABRI010000031.1"/>
</dbReference>
<feature type="signal peptide" evidence="1">
    <location>
        <begin position="1"/>
        <end position="23"/>
    </location>
</feature>
<dbReference type="Proteomes" id="UP001476282">
    <property type="component" value="Unassembled WGS sequence"/>
</dbReference>
<gene>
    <name evidence="2" type="ORF">Hsar01_03917</name>
</gene>
<proteinExistence type="predicted"/>
<feature type="chain" id="PRO_5045393380" evidence="1">
    <location>
        <begin position="24"/>
        <end position="237"/>
    </location>
</feature>
<protein>
    <submittedName>
        <fullName evidence="2">Uncharacterized protein</fullName>
    </submittedName>
</protein>
<evidence type="ECO:0000313" key="2">
    <source>
        <dbReference type="EMBL" id="GAA5484671.1"/>
    </source>
</evidence>
<keyword evidence="1" id="KW-0732">Signal</keyword>
<keyword evidence="3" id="KW-1185">Reference proteome</keyword>
<reference evidence="2 3" key="1">
    <citation type="submission" date="2024-02" db="EMBL/GenBank/DDBJ databases">
        <title>Haloferula sargassicola NBRC 104335.</title>
        <authorList>
            <person name="Ichikawa N."/>
            <person name="Katano-Makiyama Y."/>
            <person name="Hidaka K."/>
        </authorList>
    </citation>
    <scope>NUCLEOTIDE SEQUENCE [LARGE SCALE GENOMIC DNA]</scope>
    <source>
        <strain evidence="2 3">NBRC 104335</strain>
    </source>
</reference>
<name>A0ABP9UVD7_9BACT</name>